<organism evidence="2 3">
    <name type="scientific">Fusarium torulosum</name>
    <dbReference type="NCBI Taxonomy" id="33205"/>
    <lineage>
        <taxon>Eukaryota</taxon>
        <taxon>Fungi</taxon>
        <taxon>Dikarya</taxon>
        <taxon>Ascomycota</taxon>
        <taxon>Pezizomycotina</taxon>
        <taxon>Sordariomycetes</taxon>
        <taxon>Hypocreomycetidae</taxon>
        <taxon>Hypocreales</taxon>
        <taxon>Nectriaceae</taxon>
        <taxon>Fusarium</taxon>
    </lineage>
</organism>
<evidence type="ECO:0000313" key="3">
    <source>
        <dbReference type="Proteomes" id="UP001187734"/>
    </source>
</evidence>
<dbReference type="Proteomes" id="UP001187734">
    <property type="component" value="Unassembled WGS sequence"/>
</dbReference>
<accession>A0AAE8MNX8</accession>
<dbReference type="AlphaFoldDB" id="A0AAE8MNX8"/>
<dbReference type="EMBL" id="ONZP01001089">
    <property type="protein sequence ID" value="SPJ93221.1"/>
    <property type="molecule type" value="Genomic_DNA"/>
</dbReference>
<feature type="compositionally biased region" description="Basic and acidic residues" evidence="1">
    <location>
        <begin position="56"/>
        <end position="71"/>
    </location>
</feature>
<feature type="compositionally biased region" description="Polar residues" evidence="1">
    <location>
        <begin position="38"/>
        <end position="48"/>
    </location>
</feature>
<reference evidence="2" key="1">
    <citation type="submission" date="2018-03" db="EMBL/GenBank/DDBJ databases">
        <authorList>
            <person name="Guldener U."/>
        </authorList>
    </citation>
    <scope>NUCLEOTIDE SEQUENCE</scope>
</reference>
<feature type="region of interest" description="Disordered" evidence="1">
    <location>
        <begin position="29"/>
        <end position="72"/>
    </location>
</feature>
<evidence type="ECO:0000313" key="2">
    <source>
        <dbReference type="EMBL" id="SPJ93221.1"/>
    </source>
</evidence>
<protein>
    <submittedName>
        <fullName evidence="2">Uncharacterized protein</fullName>
    </submittedName>
</protein>
<evidence type="ECO:0000256" key="1">
    <source>
        <dbReference type="SAM" id="MobiDB-lite"/>
    </source>
</evidence>
<proteinExistence type="predicted"/>
<gene>
    <name evidence="2" type="ORF">FTOL_13827</name>
</gene>
<name>A0AAE8MNX8_9HYPO</name>
<sequence>MALPTNPVISAALFSTTSTASSDLDTATGFNRSDDNTEANVDISSTAHSGILESMAPEKTRSRSPHPDDRTWLSSAMRKRGMTAIKRNYQFGKDCGTIAVLLFYNKTHGFWDGSVYIPEGESLPEDTNDVVGSEA</sequence>
<comment type="caution">
    <text evidence="2">The sequence shown here is derived from an EMBL/GenBank/DDBJ whole genome shotgun (WGS) entry which is preliminary data.</text>
</comment>
<keyword evidence="3" id="KW-1185">Reference proteome</keyword>